<evidence type="ECO:0000313" key="2">
    <source>
        <dbReference type="Proteomes" id="UP001497382"/>
    </source>
</evidence>
<reference evidence="1 2" key="1">
    <citation type="submission" date="2024-04" db="EMBL/GenBank/DDBJ databases">
        <authorList>
            <person name="Rising A."/>
            <person name="Reimegard J."/>
            <person name="Sonavane S."/>
            <person name="Akerstrom W."/>
            <person name="Nylinder S."/>
            <person name="Hedman E."/>
            <person name="Kallberg Y."/>
        </authorList>
    </citation>
    <scope>NUCLEOTIDE SEQUENCE [LARGE SCALE GENOMIC DNA]</scope>
</reference>
<proteinExistence type="predicted"/>
<dbReference type="AlphaFoldDB" id="A0AAV2A032"/>
<organism evidence="1 2">
    <name type="scientific">Larinioides sclopetarius</name>
    <dbReference type="NCBI Taxonomy" id="280406"/>
    <lineage>
        <taxon>Eukaryota</taxon>
        <taxon>Metazoa</taxon>
        <taxon>Ecdysozoa</taxon>
        <taxon>Arthropoda</taxon>
        <taxon>Chelicerata</taxon>
        <taxon>Arachnida</taxon>
        <taxon>Araneae</taxon>
        <taxon>Araneomorphae</taxon>
        <taxon>Entelegynae</taxon>
        <taxon>Araneoidea</taxon>
        <taxon>Araneidae</taxon>
        <taxon>Larinioides</taxon>
    </lineage>
</organism>
<comment type="caution">
    <text evidence="1">The sequence shown here is derived from an EMBL/GenBank/DDBJ whole genome shotgun (WGS) entry which is preliminary data.</text>
</comment>
<evidence type="ECO:0000313" key="1">
    <source>
        <dbReference type="EMBL" id="CAL1277378.1"/>
    </source>
</evidence>
<keyword evidence="2" id="KW-1185">Reference proteome</keyword>
<protein>
    <submittedName>
        <fullName evidence="1">Uncharacterized protein</fullName>
    </submittedName>
</protein>
<dbReference type="Proteomes" id="UP001497382">
    <property type="component" value="Unassembled WGS sequence"/>
</dbReference>
<name>A0AAV2A032_9ARAC</name>
<accession>A0AAV2A032</accession>
<sequence>MNCGFRTEFERMNRLGTLRMNRSSWINRLGMLTMNRGSWTKLGTADSIEDVFERNVSFPHFKCFLLVVALVRKYVAGSPLQLPNKSQRILLDGGLLSTRPF</sequence>
<dbReference type="EMBL" id="CAXIEN010000101">
    <property type="protein sequence ID" value="CAL1277378.1"/>
    <property type="molecule type" value="Genomic_DNA"/>
</dbReference>
<gene>
    <name evidence="1" type="ORF">LARSCL_LOCUS9190</name>
</gene>